<evidence type="ECO:0000313" key="2">
    <source>
        <dbReference type="EMBL" id="CAH2292999.1"/>
    </source>
</evidence>
<accession>A0AAD1S633</accession>
<organism evidence="2 3">
    <name type="scientific">Pelobates cultripes</name>
    <name type="common">Western spadefoot toad</name>
    <dbReference type="NCBI Taxonomy" id="61616"/>
    <lineage>
        <taxon>Eukaryota</taxon>
        <taxon>Metazoa</taxon>
        <taxon>Chordata</taxon>
        <taxon>Craniata</taxon>
        <taxon>Vertebrata</taxon>
        <taxon>Euteleostomi</taxon>
        <taxon>Amphibia</taxon>
        <taxon>Batrachia</taxon>
        <taxon>Anura</taxon>
        <taxon>Pelobatoidea</taxon>
        <taxon>Pelobatidae</taxon>
        <taxon>Pelobates</taxon>
    </lineage>
</organism>
<reference evidence="2" key="1">
    <citation type="submission" date="2022-03" db="EMBL/GenBank/DDBJ databases">
        <authorList>
            <person name="Alioto T."/>
            <person name="Alioto T."/>
            <person name="Gomez Garrido J."/>
        </authorList>
    </citation>
    <scope>NUCLEOTIDE SEQUENCE</scope>
</reference>
<evidence type="ECO:0000313" key="3">
    <source>
        <dbReference type="Proteomes" id="UP001295444"/>
    </source>
</evidence>
<feature type="region of interest" description="Disordered" evidence="1">
    <location>
        <begin position="1"/>
        <end position="31"/>
    </location>
</feature>
<dbReference type="AlphaFoldDB" id="A0AAD1S633"/>
<proteinExistence type="predicted"/>
<keyword evidence="3" id="KW-1185">Reference proteome</keyword>
<sequence length="108" mass="11809">MTPDPPSRLTPAPRGPSGTSTPYHGCNPREAGDQLRERQGWTVFCCLLWWTLTHCCMKRTEQVSDSSGTPPVFEVSATPQRRLLTEAALVVPNGRSENGIKATSQDLA</sequence>
<protein>
    <submittedName>
        <fullName evidence="2">Uncharacterized protein</fullName>
    </submittedName>
</protein>
<name>A0AAD1S633_PELCU</name>
<evidence type="ECO:0000256" key="1">
    <source>
        <dbReference type="SAM" id="MobiDB-lite"/>
    </source>
</evidence>
<dbReference type="EMBL" id="OW240916">
    <property type="protein sequence ID" value="CAH2292999.1"/>
    <property type="molecule type" value="Genomic_DNA"/>
</dbReference>
<gene>
    <name evidence="2" type="ORF">PECUL_23A002607</name>
</gene>
<dbReference type="Proteomes" id="UP001295444">
    <property type="component" value="Chromosome 05"/>
</dbReference>